<evidence type="ECO:0008006" key="7">
    <source>
        <dbReference type="Google" id="ProtNLM"/>
    </source>
</evidence>
<evidence type="ECO:0000313" key="5">
    <source>
        <dbReference type="EMBL" id="KAG6498129.1"/>
    </source>
</evidence>
<dbReference type="AlphaFoldDB" id="A0A8J5KVT8"/>
<dbReference type="Pfam" id="PF03080">
    <property type="entry name" value="Neprosin"/>
    <property type="match status" value="1"/>
</dbReference>
<feature type="region of interest" description="Disordered" evidence="1">
    <location>
        <begin position="440"/>
        <end position="460"/>
    </location>
</feature>
<evidence type="ECO:0000313" key="6">
    <source>
        <dbReference type="Proteomes" id="UP000734854"/>
    </source>
</evidence>
<proteinExistence type="predicted"/>
<dbReference type="InterPro" id="IPR053168">
    <property type="entry name" value="Glutamic_endopeptidase"/>
</dbReference>
<keyword evidence="2" id="KW-0732">Signal</keyword>
<sequence length="551" mass="61813">MASMCLIYLSLLFSLLLPSIEGRSIPLTEEEDLESFTGDLFDCIEMYKQPAFDHPALKNHKLQIRPRTVSIRRTPKEELIIAKEIPKYFRNYGSRYRVLDSSGQDYYAIAESEKGRFHGFNQSSLRGHSQMWGQIKSLQIKSLLKELNLSQEDSTKIYVDNKFAIALAKNPVFHERSKHIDTRYHFIRDCISKEEVKIEYVKSQDKVADVFMKSLKFDVLKKLRFLLGCIQVSATHVPGFSFTSSDLSKYNGHQAYFDFQILKLAVSLFHMLPLPIAHRHRPSSLDTALHKLISSQGGIRALTPLGLVVVGLSDGYFLLLYPDIERRLLISSLSNSTVACGIFYQRGNLLVQRLASLQCRQQIYGSSEGLVLNSGSVMVRFCCEPHRQLKRKRKVYSVPTASSGSTLPDCEFRNLGYWPKELFPNLDVSKLIQFGGQVRTPNNEASPPMGNGHSPQEGASLRKTADDKYYQIVGDAPSRGVWDVAYGVTFITGGNVVVKVDLNGAASLLPKSLIFNAESPLEGLDEVAHGSNGYLLVAERGGAERVFRTAQ</sequence>
<evidence type="ECO:0000256" key="2">
    <source>
        <dbReference type="SAM" id="SignalP"/>
    </source>
</evidence>
<dbReference type="PANTHER" id="PTHR31589:SF110">
    <property type="entry name" value="PROTEIN, PUTATIVE (DUF239)-RELATED"/>
    <property type="match status" value="1"/>
</dbReference>
<feature type="signal peptide" evidence="2">
    <location>
        <begin position="1"/>
        <end position="22"/>
    </location>
</feature>
<evidence type="ECO:0000259" key="3">
    <source>
        <dbReference type="Pfam" id="PF03080"/>
    </source>
</evidence>
<gene>
    <name evidence="5" type="ORF">ZIOFF_046038</name>
</gene>
<keyword evidence="6" id="KW-1185">Reference proteome</keyword>
<feature type="domain" description="Neprosin PEP catalytic" evidence="3">
    <location>
        <begin position="414"/>
        <end position="460"/>
    </location>
</feature>
<feature type="domain" description="Neprosin activation peptide" evidence="4">
    <location>
        <begin position="34"/>
        <end position="68"/>
    </location>
</feature>
<feature type="chain" id="PRO_5035309154" description="rRNA N-glycosidase" evidence="2">
    <location>
        <begin position="23"/>
        <end position="551"/>
    </location>
</feature>
<dbReference type="CDD" id="cd09272">
    <property type="entry name" value="RNase_HI_RT_Ty1"/>
    <property type="match status" value="1"/>
</dbReference>
<comment type="caution">
    <text evidence="5">The sequence shown here is derived from an EMBL/GenBank/DDBJ whole genome shotgun (WGS) entry which is preliminary data.</text>
</comment>
<dbReference type="InterPro" id="IPR004314">
    <property type="entry name" value="Neprosin"/>
</dbReference>
<evidence type="ECO:0000256" key="1">
    <source>
        <dbReference type="SAM" id="MobiDB-lite"/>
    </source>
</evidence>
<dbReference type="PANTHER" id="PTHR31589">
    <property type="entry name" value="PROTEIN, PUTATIVE (DUF239)-RELATED-RELATED"/>
    <property type="match status" value="1"/>
</dbReference>
<protein>
    <recommendedName>
        <fullName evidence="7">rRNA N-glycosidase</fullName>
    </recommendedName>
</protein>
<dbReference type="InterPro" id="IPR025521">
    <property type="entry name" value="Neprosin_propep"/>
</dbReference>
<accession>A0A8J5KVT8</accession>
<reference evidence="5 6" key="1">
    <citation type="submission" date="2020-08" db="EMBL/GenBank/DDBJ databases">
        <title>Plant Genome Project.</title>
        <authorList>
            <person name="Zhang R.-G."/>
        </authorList>
    </citation>
    <scope>NUCLEOTIDE SEQUENCE [LARGE SCALE GENOMIC DNA]</scope>
    <source>
        <tissue evidence="5">Rhizome</tissue>
    </source>
</reference>
<dbReference type="EMBL" id="JACMSC010000012">
    <property type="protein sequence ID" value="KAG6498129.1"/>
    <property type="molecule type" value="Genomic_DNA"/>
</dbReference>
<name>A0A8J5KVT8_ZINOF</name>
<evidence type="ECO:0000259" key="4">
    <source>
        <dbReference type="Pfam" id="PF14365"/>
    </source>
</evidence>
<organism evidence="5 6">
    <name type="scientific">Zingiber officinale</name>
    <name type="common">Ginger</name>
    <name type="synonym">Amomum zingiber</name>
    <dbReference type="NCBI Taxonomy" id="94328"/>
    <lineage>
        <taxon>Eukaryota</taxon>
        <taxon>Viridiplantae</taxon>
        <taxon>Streptophyta</taxon>
        <taxon>Embryophyta</taxon>
        <taxon>Tracheophyta</taxon>
        <taxon>Spermatophyta</taxon>
        <taxon>Magnoliopsida</taxon>
        <taxon>Liliopsida</taxon>
        <taxon>Zingiberales</taxon>
        <taxon>Zingiberaceae</taxon>
        <taxon>Zingiber</taxon>
    </lineage>
</organism>
<dbReference type="Pfam" id="PF14365">
    <property type="entry name" value="Neprosin_AP"/>
    <property type="match status" value="1"/>
</dbReference>
<dbReference type="Proteomes" id="UP000734854">
    <property type="component" value="Unassembled WGS sequence"/>
</dbReference>